<evidence type="ECO:0000313" key="2">
    <source>
        <dbReference type="Proteomes" id="UP000029964"/>
    </source>
</evidence>
<reference evidence="2" key="1">
    <citation type="journal article" date="2014" name="Genome Announc.">
        <title>Genome sequence and annotation of Acremonium chrysogenum, producer of the beta-lactam antibiotic cephalosporin C.</title>
        <authorList>
            <person name="Terfehr D."/>
            <person name="Dahlmann T.A."/>
            <person name="Specht T."/>
            <person name="Zadra I."/>
            <person name="Kuernsteiner H."/>
            <person name="Kueck U."/>
        </authorList>
    </citation>
    <scope>NUCLEOTIDE SEQUENCE [LARGE SCALE GENOMIC DNA]</scope>
    <source>
        <strain evidence="2">ATCC 11550 / CBS 779.69 / DSM 880 / IAM 14645 / JCM 23072 / IMI 49137</strain>
    </source>
</reference>
<name>A0A086T369_HAPC1</name>
<dbReference type="EMBL" id="JPKY01000061">
    <property type="protein sequence ID" value="KFH43801.1"/>
    <property type="molecule type" value="Genomic_DNA"/>
</dbReference>
<dbReference type="Proteomes" id="UP000029964">
    <property type="component" value="Unassembled WGS sequence"/>
</dbReference>
<comment type="caution">
    <text evidence="1">The sequence shown here is derived from an EMBL/GenBank/DDBJ whole genome shotgun (WGS) entry which is preliminary data.</text>
</comment>
<protein>
    <submittedName>
        <fullName evidence="1">Uncharacterized protein</fullName>
    </submittedName>
</protein>
<sequence>MLNVDDSLHSFYFRDPPILHAPVLPIPGQRSQEAKDSGSWVPTPPKYMRQTFSTFCQFWTLAQEIAVLYLGKCERTLAERVPLSFAESKYQKLLAWTNTIAESMALNDHSPAHVMIFHMVIRMFYPFIQGTAAYSHQKLHSFSSDDSSATAIITASLNQLKRLALLFQKRHPSRMWAILVNPPLVQLGDVMLNRRLRHGPDRRLYFLLCLRTWIEMYQSYAVCWDVAKGFLSRAMRDGVMSSVEAKELMTELLRRGVHHKVPEQAMSSIVIDYDLAEGNLEVARVKVLAERFDELALYDEFTTGT</sequence>
<accession>A0A086T369</accession>
<organism evidence="1 2">
    <name type="scientific">Hapsidospora chrysogenum (strain ATCC 11550 / CBS 779.69 / DSM 880 / IAM 14645 / JCM 23072 / IMI 49137)</name>
    <name type="common">Acremonium chrysogenum</name>
    <dbReference type="NCBI Taxonomy" id="857340"/>
    <lineage>
        <taxon>Eukaryota</taxon>
        <taxon>Fungi</taxon>
        <taxon>Dikarya</taxon>
        <taxon>Ascomycota</taxon>
        <taxon>Pezizomycotina</taxon>
        <taxon>Sordariomycetes</taxon>
        <taxon>Hypocreomycetidae</taxon>
        <taxon>Hypocreales</taxon>
        <taxon>Bionectriaceae</taxon>
        <taxon>Hapsidospora</taxon>
    </lineage>
</organism>
<dbReference type="STRING" id="857340.A0A086T369"/>
<gene>
    <name evidence="1" type="ORF">ACRE_054480</name>
</gene>
<keyword evidence="2" id="KW-1185">Reference proteome</keyword>
<dbReference type="HOGENOM" id="CLU_088992_0_0_1"/>
<dbReference type="AlphaFoldDB" id="A0A086T369"/>
<evidence type="ECO:0000313" key="1">
    <source>
        <dbReference type="EMBL" id="KFH43801.1"/>
    </source>
</evidence>
<proteinExistence type="predicted"/>
<dbReference type="OrthoDB" id="10261408at2759"/>